<protein>
    <recommendedName>
        <fullName evidence="5">Transmembrane protein</fullName>
    </recommendedName>
</protein>
<feature type="transmembrane region" description="Helical" evidence="2">
    <location>
        <begin position="83"/>
        <end position="107"/>
    </location>
</feature>
<dbReference type="VEuPathDB" id="FungiDB:BO78DRAFT_25195"/>
<evidence type="ECO:0000313" key="4">
    <source>
        <dbReference type="Proteomes" id="UP000248423"/>
    </source>
</evidence>
<name>A0A319DUS3_ASPSB</name>
<organism evidence="3 4">
    <name type="scientific">Aspergillus sclerotiicarbonarius (strain CBS 121057 / IBT 28362)</name>
    <dbReference type="NCBI Taxonomy" id="1448318"/>
    <lineage>
        <taxon>Eukaryota</taxon>
        <taxon>Fungi</taxon>
        <taxon>Dikarya</taxon>
        <taxon>Ascomycota</taxon>
        <taxon>Pezizomycotina</taxon>
        <taxon>Eurotiomycetes</taxon>
        <taxon>Eurotiomycetidae</taxon>
        <taxon>Eurotiales</taxon>
        <taxon>Aspergillaceae</taxon>
        <taxon>Aspergillus</taxon>
        <taxon>Aspergillus subgen. Circumdati</taxon>
    </lineage>
</organism>
<evidence type="ECO:0000256" key="1">
    <source>
        <dbReference type="SAM" id="MobiDB-lite"/>
    </source>
</evidence>
<dbReference type="OrthoDB" id="10645600at2759"/>
<proteinExistence type="predicted"/>
<evidence type="ECO:0008006" key="5">
    <source>
        <dbReference type="Google" id="ProtNLM"/>
    </source>
</evidence>
<dbReference type="Proteomes" id="UP000248423">
    <property type="component" value="Unassembled WGS sequence"/>
</dbReference>
<dbReference type="AlphaFoldDB" id="A0A319DUS3"/>
<keyword evidence="2" id="KW-1133">Transmembrane helix</keyword>
<dbReference type="EMBL" id="KZ826424">
    <property type="protein sequence ID" value="PYI01130.1"/>
    <property type="molecule type" value="Genomic_DNA"/>
</dbReference>
<sequence length="145" mass="16577">MLSAVLLRYGNGPRRLTGSFATRFASVGGRHRKNSGRPPLELQDVPLGTSRRSTREKGIVHPANPRPDAWSKPCPALFWACRIHLFILFYLFYFSFTSIHLVPYGVLELNRLDQTRHVWKTDDYLIVSPPARLWPNSAMAREPTC</sequence>
<feature type="region of interest" description="Disordered" evidence="1">
    <location>
        <begin position="29"/>
        <end position="64"/>
    </location>
</feature>
<accession>A0A319DUS3</accession>
<keyword evidence="2" id="KW-0472">Membrane</keyword>
<keyword evidence="2" id="KW-0812">Transmembrane</keyword>
<keyword evidence="4" id="KW-1185">Reference proteome</keyword>
<reference evidence="3 4" key="1">
    <citation type="submission" date="2018-02" db="EMBL/GenBank/DDBJ databases">
        <title>The genomes of Aspergillus section Nigri reveals drivers in fungal speciation.</title>
        <authorList>
            <consortium name="DOE Joint Genome Institute"/>
            <person name="Vesth T.C."/>
            <person name="Nybo J."/>
            <person name="Theobald S."/>
            <person name="Brandl J."/>
            <person name="Frisvad J.C."/>
            <person name="Nielsen K.F."/>
            <person name="Lyhne E.K."/>
            <person name="Kogle M.E."/>
            <person name="Kuo A."/>
            <person name="Riley R."/>
            <person name="Clum A."/>
            <person name="Nolan M."/>
            <person name="Lipzen A."/>
            <person name="Salamov A."/>
            <person name="Henrissat B."/>
            <person name="Wiebenga A."/>
            <person name="De vries R.P."/>
            <person name="Grigoriev I.V."/>
            <person name="Mortensen U.H."/>
            <person name="Andersen M.R."/>
            <person name="Baker S.E."/>
        </authorList>
    </citation>
    <scope>NUCLEOTIDE SEQUENCE [LARGE SCALE GENOMIC DNA]</scope>
    <source>
        <strain evidence="3 4">CBS 121057</strain>
    </source>
</reference>
<gene>
    <name evidence="3" type="ORF">BO78DRAFT_25195</name>
</gene>
<evidence type="ECO:0000313" key="3">
    <source>
        <dbReference type="EMBL" id="PYI01130.1"/>
    </source>
</evidence>
<evidence type="ECO:0000256" key="2">
    <source>
        <dbReference type="SAM" id="Phobius"/>
    </source>
</evidence>